<feature type="transmembrane region" description="Helical" evidence="1">
    <location>
        <begin position="167"/>
        <end position="190"/>
    </location>
</feature>
<feature type="transmembrane region" description="Helical" evidence="1">
    <location>
        <begin position="318"/>
        <end position="336"/>
    </location>
</feature>
<evidence type="ECO:0000259" key="2">
    <source>
        <dbReference type="PROSITE" id="PS50850"/>
    </source>
</evidence>
<feature type="transmembrane region" description="Helical" evidence="1">
    <location>
        <begin position="47"/>
        <end position="67"/>
    </location>
</feature>
<feature type="transmembrane region" description="Helical" evidence="1">
    <location>
        <begin position="79"/>
        <end position="96"/>
    </location>
</feature>
<dbReference type="Gene3D" id="1.20.1250.20">
    <property type="entry name" value="MFS general substrate transporter like domains"/>
    <property type="match status" value="2"/>
</dbReference>
<dbReference type="SUPFAM" id="SSF103473">
    <property type="entry name" value="MFS general substrate transporter"/>
    <property type="match status" value="1"/>
</dbReference>
<dbReference type="RefSeq" id="WP_066385688.1">
    <property type="nucleotide sequence ID" value="NZ_LTAZ01000017.1"/>
</dbReference>
<dbReference type="PATRIC" id="fig|1008153.3.peg.4320"/>
<feature type="domain" description="Major facilitator superfamily (MFS) profile" evidence="2">
    <location>
        <begin position="13"/>
        <end position="409"/>
    </location>
</feature>
<dbReference type="PANTHER" id="PTHR43129:SF1">
    <property type="entry name" value="FOSMIDOMYCIN RESISTANCE PROTEIN"/>
    <property type="match status" value="1"/>
</dbReference>
<dbReference type="PROSITE" id="PS50850">
    <property type="entry name" value="MFS"/>
    <property type="match status" value="1"/>
</dbReference>
<dbReference type="EMBL" id="LTAZ01000017">
    <property type="protein sequence ID" value="KYH23953.1"/>
    <property type="molecule type" value="Genomic_DNA"/>
</dbReference>
<keyword evidence="1" id="KW-0472">Membrane</keyword>
<dbReference type="OrthoDB" id="117970at2157"/>
<reference evidence="3 4" key="1">
    <citation type="submission" date="2016-02" db="EMBL/GenBank/DDBJ databases">
        <title>Genome sequence of Halalkalicoccus paucihalophilus DSM 24557.</title>
        <authorList>
            <person name="Poehlein A."/>
            <person name="Daniel R."/>
        </authorList>
    </citation>
    <scope>NUCLEOTIDE SEQUENCE [LARGE SCALE GENOMIC DNA]</scope>
    <source>
        <strain evidence="3 4">DSM 24557</strain>
    </source>
</reference>
<dbReference type="InterPro" id="IPR020846">
    <property type="entry name" value="MFS_dom"/>
</dbReference>
<protein>
    <submittedName>
        <fullName evidence="3">Putative sialic acid transporter</fullName>
    </submittedName>
</protein>
<dbReference type="Proteomes" id="UP000075321">
    <property type="component" value="Unassembled WGS sequence"/>
</dbReference>
<feature type="transmembrane region" description="Helical" evidence="1">
    <location>
        <begin position="356"/>
        <end position="378"/>
    </location>
</feature>
<dbReference type="AlphaFoldDB" id="A0A151A8L6"/>
<name>A0A151A8L6_9EURY</name>
<feature type="transmembrane region" description="Helical" evidence="1">
    <location>
        <begin position="384"/>
        <end position="406"/>
    </location>
</feature>
<organism evidence="3 4">
    <name type="scientific">Halalkalicoccus paucihalophilus</name>
    <dbReference type="NCBI Taxonomy" id="1008153"/>
    <lineage>
        <taxon>Archaea</taxon>
        <taxon>Methanobacteriati</taxon>
        <taxon>Methanobacteriota</taxon>
        <taxon>Stenosarchaea group</taxon>
        <taxon>Halobacteria</taxon>
        <taxon>Halobacteriales</taxon>
        <taxon>Halococcaceae</taxon>
        <taxon>Halalkalicoccus</taxon>
    </lineage>
</organism>
<sequence>MVVLRRRGDAAYVIAVVSGAHFVSHIFLLAFPPLFPLLAREFGLSTARLGLLITAMYVPTLLFQLPVGDLIDRIGARRVLASGIAVTALGIALAGLAPNYPVLLACAFLSGMGQTVFHPADYALLSTVTEASTEGTAFSIHTFGGYAGFAAAPVVVGGVALAIGWEIALIAVGLIGAGYAVVVHLTVEAVHTRTIRARRPDEPGSSPDASESVRETIGALLTFARRSKMLLVFSFYLVTMMAFVGFQSFTTVLAVETYGFDESTANSLLTAHLTATAIGVLVGGPLADRLPVREILVAMLLSAALSVWALVITGVSSLLLAGALLSIVGLLLGVSLPSRDKFANVVADRGAAGKSFGFFFTGLSLGAVVSPVFLGAVIDRSSPSVAFLFVGGFLIVAVVVVVAAHVTGIGHPVQESTRNDD</sequence>
<dbReference type="Pfam" id="PF07690">
    <property type="entry name" value="MFS_1"/>
    <property type="match status" value="1"/>
</dbReference>
<comment type="caution">
    <text evidence="3">The sequence shown here is derived from an EMBL/GenBank/DDBJ whole genome shotgun (WGS) entry which is preliminary data.</text>
</comment>
<dbReference type="InterPro" id="IPR011701">
    <property type="entry name" value="MFS"/>
</dbReference>
<feature type="transmembrane region" description="Helical" evidence="1">
    <location>
        <begin position="230"/>
        <end position="249"/>
    </location>
</feature>
<evidence type="ECO:0000313" key="3">
    <source>
        <dbReference type="EMBL" id="KYH23953.1"/>
    </source>
</evidence>
<evidence type="ECO:0000313" key="4">
    <source>
        <dbReference type="Proteomes" id="UP000075321"/>
    </source>
</evidence>
<feature type="transmembrane region" description="Helical" evidence="1">
    <location>
        <begin position="294"/>
        <end position="312"/>
    </location>
</feature>
<dbReference type="GO" id="GO:0005886">
    <property type="term" value="C:plasma membrane"/>
    <property type="evidence" value="ECO:0007669"/>
    <property type="project" value="TreeGrafter"/>
</dbReference>
<dbReference type="PANTHER" id="PTHR43129">
    <property type="entry name" value="FOSMIDOMYCIN RESISTANCE PROTEIN"/>
    <property type="match status" value="1"/>
</dbReference>
<proteinExistence type="predicted"/>
<feature type="transmembrane region" description="Helical" evidence="1">
    <location>
        <begin position="269"/>
        <end position="287"/>
    </location>
</feature>
<keyword evidence="1" id="KW-0812">Transmembrane</keyword>
<keyword evidence="1" id="KW-1133">Transmembrane helix</keyword>
<dbReference type="InterPro" id="IPR036259">
    <property type="entry name" value="MFS_trans_sf"/>
</dbReference>
<accession>A0A151A8L6</accession>
<evidence type="ECO:0000256" key="1">
    <source>
        <dbReference type="SAM" id="Phobius"/>
    </source>
</evidence>
<feature type="transmembrane region" description="Helical" evidence="1">
    <location>
        <begin position="12"/>
        <end position="35"/>
    </location>
</feature>
<keyword evidence="4" id="KW-1185">Reference proteome</keyword>
<dbReference type="GO" id="GO:0022857">
    <property type="term" value="F:transmembrane transporter activity"/>
    <property type="evidence" value="ECO:0007669"/>
    <property type="project" value="InterPro"/>
</dbReference>
<gene>
    <name evidence="3" type="primary">nanT_3</name>
    <name evidence="3" type="ORF">HAPAU_40320</name>
</gene>